<keyword evidence="4 9" id="KW-0444">Lipid biosynthesis</keyword>
<evidence type="ECO:0000256" key="6">
    <source>
        <dbReference type="ARBA" id="ARBA00023098"/>
    </source>
</evidence>
<dbReference type="InterPro" id="IPR050709">
    <property type="entry name" value="Biotin_Carboxyl_Carrier/Decarb"/>
</dbReference>
<keyword evidence="7 9" id="KW-0275">Fatty acid biosynthesis</keyword>
<comment type="caution">
    <text evidence="12">The sequence shown here is derived from an EMBL/GenBank/DDBJ whole genome shotgun (WGS) entry which is preliminary data.</text>
</comment>
<gene>
    <name evidence="12" type="ORF">FHS31_000101</name>
</gene>
<dbReference type="InterPro" id="IPR000089">
    <property type="entry name" value="Biotin_lipoyl"/>
</dbReference>
<evidence type="ECO:0000256" key="10">
    <source>
        <dbReference type="SAM" id="MobiDB-lite"/>
    </source>
</evidence>
<evidence type="ECO:0000256" key="7">
    <source>
        <dbReference type="ARBA" id="ARBA00023160"/>
    </source>
</evidence>
<protein>
    <recommendedName>
        <fullName evidence="3 9">Biotin carboxyl carrier protein of acetyl-CoA carboxylase</fullName>
    </recommendedName>
</protein>
<dbReference type="CDD" id="cd06850">
    <property type="entry name" value="biotinyl_domain"/>
    <property type="match status" value="1"/>
</dbReference>
<dbReference type="PANTHER" id="PTHR45266:SF3">
    <property type="entry name" value="OXALOACETATE DECARBOXYLASE ALPHA CHAIN"/>
    <property type="match status" value="1"/>
</dbReference>
<evidence type="ECO:0000256" key="5">
    <source>
        <dbReference type="ARBA" id="ARBA00022832"/>
    </source>
</evidence>
<dbReference type="PROSITE" id="PS50968">
    <property type="entry name" value="BIOTINYL_LIPOYL"/>
    <property type="match status" value="1"/>
</dbReference>
<proteinExistence type="predicted"/>
<keyword evidence="6 9" id="KW-0443">Lipid metabolism</keyword>
<dbReference type="PANTHER" id="PTHR45266">
    <property type="entry name" value="OXALOACETATE DECARBOXYLASE ALPHA CHAIN"/>
    <property type="match status" value="1"/>
</dbReference>
<dbReference type="InterPro" id="IPR001249">
    <property type="entry name" value="AcCoA_biotinCC"/>
</dbReference>
<dbReference type="Pfam" id="PF00364">
    <property type="entry name" value="Biotin_lipoyl"/>
    <property type="match status" value="1"/>
</dbReference>
<evidence type="ECO:0000256" key="3">
    <source>
        <dbReference type="ARBA" id="ARBA00017562"/>
    </source>
</evidence>
<evidence type="ECO:0000256" key="2">
    <source>
        <dbReference type="ARBA" id="ARBA00005194"/>
    </source>
</evidence>
<comment type="pathway">
    <text evidence="2 9">Lipid metabolism; fatty acid biosynthesis.</text>
</comment>
<evidence type="ECO:0000256" key="9">
    <source>
        <dbReference type="RuleBase" id="RU364072"/>
    </source>
</evidence>
<keyword evidence="13" id="KW-1185">Reference proteome</keyword>
<dbReference type="Proteomes" id="UP000727456">
    <property type="component" value="Unassembled WGS sequence"/>
</dbReference>
<dbReference type="SUPFAM" id="SSF51230">
    <property type="entry name" value="Single hybrid motif"/>
    <property type="match status" value="1"/>
</dbReference>
<feature type="region of interest" description="Disordered" evidence="10">
    <location>
        <begin position="78"/>
        <end position="112"/>
    </location>
</feature>
<name>A0ABX0TLX4_9SPHN</name>
<feature type="domain" description="Lipoyl-binding" evidence="11">
    <location>
        <begin position="104"/>
        <end position="180"/>
    </location>
</feature>
<accession>A0ABX0TLX4</accession>
<dbReference type="Gene3D" id="2.40.50.100">
    <property type="match status" value="1"/>
</dbReference>
<dbReference type="PRINTS" id="PR01071">
    <property type="entry name" value="ACOABIOTINCC"/>
</dbReference>
<evidence type="ECO:0000313" key="13">
    <source>
        <dbReference type="Proteomes" id="UP000727456"/>
    </source>
</evidence>
<evidence type="ECO:0000256" key="8">
    <source>
        <dbReference type="ARBA" id="ARBA00023267"/>
    </source>
</evidence>
<dbReference type="PROSITE" id="PS00188">
    <property type="entry name" value="BIOTIN"/>
    <property type="match status" value="1"/>
</dbReference>
<feature type="compositionally biased region" description="Pro residues" evidence="10">
    <location>
        <begin position="78"/>
        <end position="99"/>
    </location>
</feature>
<evidence type="ECO:0000313" key="12">
    <source>
        <dbReference type="EMBL" id="NIJ06519.1"/>
    </source>
</evidence>
<organism evidence="12 13">
    <name type="scientific">Sphingomonas vulcanisoli</name>
    <dbReference type="NCBI Taxonomy" id="1658060"/>
    <lineage>
        <taxon>Bacteria</taxon>
        <taxon>Pseudomonadati</taxon>
        <taxon>Pseudomonadota</taxon>
        <taxon>Alphaproteobacteria</taxon>
        <taxon>Sphingomonadales</taxon>
        <taxon>Sphingomonadaceae</taxon>
        <taxon>Sphingomonas</taxon>
    </lineage>
</organism>
<keyword evidence="8 9" id="KW-0092">Biotin</keyword>
<evidence type="ECO:0000259" key="11">
    <source>
        <dbReference type="PROSITE" id="PS50968"/>
    </source>
</evidence>
<evidence type="ECO:0000256" key="1">
    <source>
        <dbReference type="ARBA" id="ARBA00003761"/>
    </source>
</evidence>
<dbReference type="InterPro" id="IPR011053">
    <property type="entry name" value="Single_hybrid_motif"/>
</dbReference>
<comment type="function">
    <text evidence="1 9">This protein is a component of the acetyl coenzyme A carboxylase complex; first, biotin carboxylase catalyzes the carboxylation of the carrier protein and then the transcarboxylase transfers the carboxyl group to form malonyl-CoA.</text>
</comment>
<evidence type="ECO:0000256" key="4">
    <source>
        <dbReference type="ARBA" id="ARBA00022516"/>
    </source>
</evidence>
<sequence length="180" mass="18703">MLDVKRKLWHGRSFIWDTGTMTEATNGSMHIDPALVRQLAELLDETHLTEIEVQDGDRRIRVARKAAAAAAAPVAYAPPPAAPAAPAAPAPAAPAPPASPADHPGTIKSPMVGTAYLSSAPGAKQLASVGDKVNAGDTLLIVEAMKVMNPIVSPRAGTVTALLVDNAQPVEFDQPLVIVE</sequence>
<dbReference type="InterPro" id="IPR001882">
    <property type="entry name" value="Biotin_BS"/>
</dbReference>
<keyword evidence="5 9" id="KW-0276">Fatty acid metabolism</keyword>
<dbReference type="NCBIfam" id="TIGR00531">
    <property type="entry name" value="BCCP"/>
    <property type="match status" value="1"/>
</dbReference>
<dbReference type="EMBL" id="JAAOZC010000001">
    <property type="protein sequence ID" value="NIJ06519.1"/>
    <property type="molecule type" value="Genomic_DNA"/>
</dbReference>
<reference evidence="12 13" key="1">
    <citation type="submission" date="2020-03" db="EMBL/GenBank/DDBJ databases">
        <title>Genomic Encyclopedia of Type Strains, Phase III (KMG-III): the genomes of soil and plant-associated and newly described type strains.</title>
        <authorList>
            <person name="Whitman W."/>
        </authorList>
    </citation>
    <scope>NUCLEOTIDE SEQUENCE [LARGE SCALE GENOMIC DNA]</scope>
    <source>
        <strain evidence="12 13">CECT 8804</strain>
    </source>
</reference>